<dbReference type="AlphaFoldDB" id="A0A392VKP5"/>
<feature type="non-terminal residue" evidence="1">
    <location>
        <position position="1"/>
    </location>
</feature>
<dbReference type="Proteomes" id="UP000265520">
    <property type="component" value="Unassembled WGS sequence"/>
</dbReference>
<evidence type="ECO:0000313" key="2">
    <source>
        <dbReference type="Proteomes" id="UP000265520"/>
    </source>
</evidence>
<protein>
    <submittedName>
        <fullName evidence="1">Uncharacterized protein</fullName>
    </submittedName>
</protein>
<sequence>GEVDPAEPEFAVESVVLAMNFLALT</sequence>
<evidence type="ECO:0000313" key="1">
    <source>
        <dbReference type="EMBL" id="MCI88968.1"/>
    </source>
</evidence>
<proteinExistence type="predicted"/>
<name>A0A392VKP5_9FABA</name>
<accession>A0A392VKP5</accession>
<comment type="caution">
    <text evidence="1">The sequence shown here is derived from an EMBL/GenBank/DDBJ whole genome shotgun (WGS) entry which is preliminary data.</text>
</comment>
<reference evidence="1 2" key="1">
    <citation type="journal article" date="2018" name="Front. Plant Sci.">
        <title>Red Clover (Trifolium pratense) and Zigzag Clover (T. medium) - A Picture of Genomic Similarities and Differences.</title>
        <authorList>
            <person name="Dluhosova J."/>
            <person name="Istvanek J."/>
            <person name="Nedelnik J."/>
            <person name="Repkova J."/>
        </authorList>
    </citation>
    <scope>NUCLEOTIDE SEQUENCE [LARGE SCALE GENOMIC DNA]</scope>
    <source>
        <strain evidence="2">cv. 10/8</strain>
        <tissue evidence="1">Leaf</tissue>
    </source>
</reference>
<dbReference type="EMBL" id="LXQA011206958">
    <property type="protein sequence ID" value="MCI88968.1"/>
    <property type="molecule type" value="Genomic_DNA"/>
</dbReference>
<organism evidence="1 2">
    <name type="scientific">Trifolium medium</name>
    <dbReference type="NCBI Taxonomy" id="97028"/>
    <lineage>
        <taxon>Eukaryota</taxon>
        <taxon>Viridiplantae</taxon>
        <taxon>Streptophyta</taxon>
        <taxon>Embryophyta</taxon>
        <taxon>Tracheophyta</taxon>
        <taxon>Spermatophyta</taxon>
        <taxon>Magnoliopsida</taxon>
        <taxon>eudicotyledons</taxon>
        <taxon>Gunneridae</taxon>
        <taxon>Pentapetalae</taxon>
        <taxon>rosids</taxon>
        <taxon>fabids</taxon>
        <taxon>Fabales</taxon>
        <taxon>Fabaceae</taxon>
        <taxon>Papilionoideae</taxon>
        <taxon>50 kb inversion clade</taxon>
        <taxon>NPAAA clade</taxon>
        <taxon>Hologalegina</taxon>
        <taxon>IRL clade</taxon>
        <taxon>Trifolieae</taxon>
        <taxon>Trifolium</taxon>
    </lineage>
</organism>
<keyword evidence="2" id="KW-1185">Reference proteome</keyword>